<evidence type="ECO:0000313" key="2">
    <source>
        <dbReference type="Proteomes" id="UP000648239"/>
    </source>
</evidence>
<gene>
    <name evidence="1" type="ORF">IFK94_07945</name>
</gene>
<protein>
    <submittedName>
        <fullName evidence="1">Uncharacterized protein</fullName>
    </submittedName>
</protein>
<sequence length="73" mass="8570">MTIFELRQNYHDSLGNMRTWLGDTSLSGGLTVLDRLSILDAWQQEMLEYFEKNGYCFSCSRRLERCVCPEHGF</sequence>
<evidence type="ECO:0000313" key="1">
    <source>
        <dbReference type="EMBL" id="MBD3868041.1"/>
    </source>
</evidence>
<dbReference type="Proteomes" id="UP000648239">
    <property type="component" value="Unassembled WGS sequence"/>
</dbReference>
<proteinExistence type="predicted"/>
<organism evidence="1 2">
    <name type="scientific">Candidatus Polarisedimenticola svalbardensis</name>
    <dbReference type="NCBI Taxonomy" id="2886004"/>
    <lineage>
        <taxon>Bacteria</taxon>
        <taxon>Pseudomonadati</taxon>
        <taxon>Acidobacteriota</taxon>
        <taxon>Candidatus Polarisedimenticolia</taxon>
        <taxon>Candidatus Polarisedimenticolales</taxon>
        <taxon>Candidatus Polarisedimenticolaceae</taxon>
        <taxon>Candidatus Polarisedimenticola</taxon>
    </lineage>
</organism>
<accession>A0A8J7C2L5</accession>
<dbReference type="EMBL" id="JACXWD010000021">
    <property type="protein sequence ID" value="MBD3868041.1"/>
    <property type="molecule type" value="Genomic_DNA"/>
</dbReference>
<dbReference type="AlphaFoldDB" id="A0A8J7C2L5"/>
<comment type="caution">
    <text evidence="1">The sequence shown here is derived from an EMBL/GenBank/DDBJ whole genome shotgun (WGS) entry which is preliminary data.</text>
</comment>
<name>A0A8J7C2L5_9BACT</name>
<reference evidence="1 2" key="1">
    <citation type="submission" date="2020-08" db="EMBL/GenBank/DDBJ databases">
        <title>Acidobacteriota in marine sediments use diverse sulfur dissimilation pathways.</title>
        <authorList>
            <person name="Wasmund K."/>
        </authorList>
    </citation>
    <scope>NUCLEOTIDE SEQUENCE [LARGE SCALE GENOMIC DNA]</scope>
    <source>
        <strain evidence="1">MAG AM4</strain>
    </source>
</reference>